<dbReference type="InterPro" id="IPR053288">
    <property type="entry name" value="TGD_Bridge_Protein"/>
</dbReference>
<feature type="transmembrane region" description="Helical" evidence="1">
    <location>
        <begin position="21"/>
        <end position="43"/>
    </location>
</feature>
<feature type="transmembrane region" description="Helical" evidence="1">
    <location>
        <begin position="55"/>
        <end position="73"/>
    </location>
</feature>
<evidence type="ECO:0000313" key="2">
    <source>
        <dbReference type="EMBL" id="KAG2305015.1"/>
    </source>
</evidence>
<keyword evidence="1" id="KW-0472">Membrane</keyword>
<keyword evidence="1" id="KW-0812">Transmembrane</keyword>
<keyword evidence="1" id="KW-1133">Transmembrane helix</keyword>
<dbReference type="EMBL" id="JAAMPC010000007">
    <property type="protein sequence ID" value="KAG2305015.1"/>
    <property type="molecule type" value="Genomic_DNA"/>
</dbReference>
<comment type="caution">
    <text evidence="2">The sequence shown here is derived from an EMBL/GenBank/DDBJ whole genome shotgun (WGS) entry which is preliminary data.</text>
</comment>
<name>A0A8X7SED5_BRACI</name>
<organism evidence="2 3">
    <name type="scientific">Brassica carinata</name>
    <name type="common">Ethiopian mustard</name>
    <name type="synonym">Abyssinian cabbage</name>
    <dbReference type="NCBI Taxonomy" id="52824"/>
    <lineage>
        <taxon>Eukaryota</taxon>
        <taxon>Viridiplantae</taxon>
        <taxon>Streptophyta</taxon>
        <taxon>Embryophyta</taxon>
        <taxon>Tracheophyta</taxon>
        <taxon>Spermatophyta</taxon>
        <taxon>Magnoliopsida</taxon>
        <taxon>eudicotyledons</taxon>
        <taxon>Gunneridae</taxon>
        <taxon>Pentapetalae</taxon>
        <taxon>rosids</taxon>
        <taxon>malvids</taxon>
        <taxon>Brassicales</taxon>
        <taxon>Brassicaceae</taxon>
        <taxon>Brassiceae</taxon>
        <taxon>Brassica</taxon>
    </lineage>
</organism>
<keyword evidence="3" id="KW-1185">Reference proteome</keyword>
<evidence type="ECO:0000256" key="1">
    <source>
        <dbReference type="SAM" id="Phobius"/>
    </source>
</evidence>
<evidence type="ECO:0008006" key="4">
    <source>
        <dbReference type="Google" id="ProtNLM"/>
    </source>
</evidence>
<gene>
    <name evidence="2" type="ORF">Bca52824_033666</name>
</gene>
<sequence length="110" mass="11550">MSNRRRKDDEKGLVLKVFEDVGNVGPALALGAGCGFGFGAGFIGGYGPGLPKLHFGHGFGAGCGVGVGVGYGVGRGVVFDHDRAFYNVIDNLWWKMVGSLPYCAFSFCVK</sequence>
<protein>
    <recommendedName>
        <fullName evidence="4">Glycine-rich protein</fullName>
    </recommendedName>
</protein>
<accession>A0A8X7SED5</accession>
<dbReference type="OrthoDB" id="10535721at2759"/>
<dbReference type="Proteomes" id="UP000886595">
    <property type="component" value="Unassembled WGS sequence"/>
</dbReference>
<dbReference type="PROSITE" id="PS51257">
    <property type="entry name" value="PROKAR_LIPOPROTEIN"/>
    <property type="match status" value="1"/>
</dbReference>
<dbReference type="PANTHER" id="PTHR34201">
    <property type="entry name" value="GLYCINE-RICH PROTEIN"/>
    <property type="match status" value="1"/>
</dbReference>
<proteinExistence type="predicted"/>
<reference evidence="2 3" key="1">
    <citation type="submission" date="2020-02" db="EMBL/GenBank/DDBJ databases">
        <authorList>
            <person name="Ma Q."/>
            <person name="Huang Y."/>
            <person name="Song X."/>
            <person name="Pei D."/>
        </authorList>
    </citation>
    <scope>NUCLEOTIDE SEQUENCE [LARGE SCALE GENOMIC DNA]</scope>
    <source>
        <strain evidence="2">Sxm20200214</strain>
        <tissue evidence="2">Leaf</tissue>
    </source>
</reference>
<dbReference type="AlphaFoldDB" id="A0A8X7SED5"/>
<evidence type="ECO:0000313" key="3">
    <source>
        <dbReference type="Proteomes" id="UP000886595"/>
    </source>
</evidence>
<dbReference type="PANTHER" id="PTHR34201:SF10">
    <property type="entry name" value="GLYCINE-RICH PROTEIN"/>
    <property type="match status" value="1"/>
</dbReference>